<evidence type="ECO:0000256" key="7">
    <source>
        <dbReference type="ARBA" id="ARBA00023012"/>
    </source>
</evidence>
<dbReference type="Gene3D" id="3.30.450.20">
    <property type="entry name" value="PAS domain"/>
    <property type="match status" value="1"/>
</dbReference>
<evidence type="ECO:0000256" key="4">
    <source>
        <dbReference type="ARBA" id="ARBA00022553"/>
    </source>
</evidence>
<keyword evidence="6 11" id="KW-0418">Kinase</keyword>
<dbReference type="InterPro" id="IPR003661">
    <property type="entry name" value="HisK_dim/P_dom"/>
</dbReference>
<dbReference type="InterPro" id="IPR036890">
    <property type="entry name" value="HATPase_C_sf"/>
</dbReference>
<dbReference type="PROSITE" id="PS50112">
    <property type="entry name" value="PAS"/>
    <property type="match status" value="1"/>
</dbReference>
<evidence type="ECO:0000256" key="3">
    <source>
        <dbReference type="ARBA" id="ARBA00012438"/>
    </source>
</evidence>
<gene>
    <name evidence="11" type="ORF">Q8791_24715</name>
</gene>
<dbReference type="SMART" id="SM00388">
    <property type="entry name" value="HisKA"/>
    <property type="match status" value="1"/>
</dbReference>
<dbReference type="PANTHER" id="PTHR43711:SF1">
    <property type="entry name" value="HISTIDINE KINASE 1"/>
    <property type="match status" value="1"/>
</dbReference>
<reference evidence="11 12" key="1">
    <citation type="submission" date="2023-08" db="EMBL/GenBank/DDBJ databases">
        <authorList>
            <person name="Girao M."/>
            <person name="Carvalho M.F."/>
        </authorList>
    </citation>
    <scope>NUCLEOTIDE SEQUENCE [LARGE SCALE GENOMIC DNA]</scope>
    <source>
        <strain evidence="11 12">CT-R113</strain>
    </source>
</reference>
<dbReference type="SUPFAM" id="SSF47384">
    <property type="entry name" value="Homodimeric domain of signal transducing histidine kinase"/>
    <property type="match status" value="1"/>
</dbReference>
<dbReference type="Pfam" id="PF00512">
    <property type="entry name" value="HisKA"/>
    <property type="match status" value="1"/>
</dbReference>
<evidence type="ECO:0000259" key="9">
    <source>
        <dbReference type="PROSITE" id="PS50109"/>
    </source>
</evidence>
<feature type="domain" description="Histidine kinase" evidence="9">
    <location>
        <begin position="199"/>
        <end position="410"/>
    </location>
</feature>
<comment type="subcellular location">
    <subcellularLocation>
        <location evidence="2">Cell membrane</location>
    </subcellularLocation>
</comment>
<evidence type="ECO:0000259" key="10">
    <source>
        <dbReference type="PROSITE" id="PS50112"/>
    </source>
</evidence>
<evidence type="ECO:0000313" key="11">
    <source>
        <dbReference type="EMBL" id="MEE2040427.1"/>
    </source>
</evidence>
<feature type="compositionally biased region" description="Basic and acidic residues" evidence="8">
    <location>
        <begin position="1"/>
        <end position="12"/>
    </location>
</feature>
<comment type="caution">
    <text evidence="11">The sequence shown here is derived from an EMBL/GenBank/DDBJ whole genome shotgun (WGS) entry which is preliminary data.</text>
</comment>
<keyword evidence="12" id="KW-1185">Reference proteome</keyword>
<evidence type="ECO:0000256" key="8">
    <source>
        <dbReference type="SAM" id="MobiDB-lite"/>
    </source>
</evidence>
<dbReference type="SUPFAM" id="SSF55785">
    <property type="entry name" value="PYP-like sensor domain (PAS domain)"/>
    <property type="match status" value="1"/>
</dbReference>
<evidence type="ECO:0000256" key="1">
    <source>
        <dbReference type="ARBA" id="ARBA00000085"/>
    </source>
</evidence>
<dbReference type="GO" id="GO:0016301">
    <property type="term" value="F:kinase activity"/>
    <property type="evidence" value="ECO:0007669"/>
    <property type="project" value="UniProtKB-KW"/>
</dbReference>
<dbReference type="PROSITE" id="PS50109">
    <property type="entry name" value="HIS_KIN"/>
    <property type="match status" value="1"/>
</dbReference>
<dbReference type="EC" id="2.7.13.3" evidence="3"/>
<evidence type="ECO:0000256" key="6">
    <source>
        <dbReference type="ARBA" id="ARBA00022777"/>
    </source>
</evidence>
<feature type="domain" description="PAS" evidence="10">
    <location>
        <begin position="79"/>
        <end position="124"/>
    </location>
</feature>
<dbReference type="InterPro" id="IPR036097">
    <property type="entry name" value="HisK_dim/P_sf"/>
</dbReference>
<dbReference type="PANTHER" id="PTHR43711">
    <property type="entry name" value="TWO-COMPONENT HISTIDINE KINASE"/>
    <property type="match status" value="1"/>
</dbReference>
<keyword evidence="5" id="KW-0808">Transferase</keyword>
<dbReference type="RefSeq" id="WP_330094193.1">
    <property type="nucleotide sequence ID" value="NZ_JAUZMY010000029.1"/>
</dbReference>
<dbReference type="CDD" id="cd00075">
    <property type="entry name" value="HATPase"/>
    <property type="match status" value="1"/>
</dbReference>
<keyword evidence="4" id="KW-0597">Phosphoprotein</keyword>
<accession>A0ABU7KDZ1</accession>
<keyword evidence="7" id="KW-0902">Two-component regulatory system</keyword>
<dbReference type="InterPro" id="IPR013656">
    <property type="entry name" value="PAS_4"/>
</dbReference>
<dbReference type="InterPro" id="IPR035965">
    <property type="entry name" value="PAS-like_dom_sf"/>
</dbReference>
<evidence type="ECO:0000256" key="2">
    <source>
        <dbReference type="ARBA" id="ARBA00004236"/>
    </source>
</evidence>
<dbReference type="Pfam" id="PF02518">
    <property type="entry name" value="HATPase_c"/>
    <property type="match status" value="1"/>
</dbReference>
<dbReference type="CDD" id="cd00082">
    <property type="entry name" value="HisKA"/>
    <property type="match status" value="1"/>
</dbReference>
<organism evidence="11 12">
    <name type="scientific">Nocardiopsis codii</name>
    <dbReference type="NCBI Taxonomy" id="3065942"/>
    <lineage>
        <taxon>Bacteria</taxon>
        <taxon>Bacillati</taxon>
        <taxon>Actinomycetota</taxon>
        <taxon>Actinomycetes</taxon>
        <taxon>Streptosporangiales</taxon>
        <taxon>Nocardiopsidaceae</taxon>
        <taxon>Nocardiopsis</taxon>
    </lineage>
</organism>
<feature type="region of interest" description="Disordered" evidence="8">
    <location>
        <begin position="1"/>
        <end position="58"/>
    </location>
</feature>
<comment type="catalytic activity">
    <reaction evidence="1">
        <text>ATP + protein L-histidine = ADP + protein N-phospho-L-histidine.</text>
        <dbReference type="EC" id="2.7.13.3"/>
    </reaction>
</comment>
<dbReference type="Pfam" id="PF08448">
    <property type="entry name" value="PAS_4"/>
    <property type="match status" value="1"/>
</dbReference>
<dbReference type="SMART" id="SM00387">
    <property type="entry name" value="HATPase_c"/>
    <property type="match status" value="1"/>
</dbReference>
<evidence type="ECO:0000256" key="5">
    <source>
        <dbReference type="ARBA" id="ARBA00022679"/>
    </source>
</evidence>
<dbReference type="PRINTS" id="PR00344">
    <property type="entry name" value="BCTRLSENSOR"/>
</dbReference>
<dbReference type="Proteomes" id="UP001356095">
    <property type="component" value="Unassembled WGS sequence"/>
</dbReference>
<proteinExistence type="predicted"/>
<evidence type="ECO:0000313" key="12">
    <source>
        <dbReference type="Proteomes" id="UP001356095"/>
    </source>
</evidence>
<dbReference type="InterPro" id="IPR000014">
    <property type="entry name" value="PAS"/>
</dbReference>
<dbReference type="SUPFAM" id="SSF55874">
    <property type="entry name" value="ATPase domain of HSP90 chaperone/DNA topoisomerase II/histidine kinase"/>
    <property type="match status" value="1"/>
</dbReference>
<sequence length="414" mass="44374">MGSGRKADHPAEDSGGGAAHPSDDPGQGDGPADAPAGAVETHRRSLRGGSTLRDDPPSVAFLDVAGASAGLAGTPLHADDLPDGVVVADAAGRVVLFNAQAAQLTGVPTESALGRDYRSVMPLVGHDGHDWWEASDPYGGARDRVRQPERALFLPDEREILVAARYVRARPGGELVRLVLTLRDASTRAERSRADLVSEVAHELRSPLTSVKGFTSTLLTKWERLTDKQKLFMLETVNADADRVTRLIHDLLDVSRIESGRLEIRRQVVDLPGAVRRVVAGYVAAGEPEDRFRVEARGDLPQMWIDSDKLHQILSNLVENGVRHGAGTVSIVIEPCEGGTAVSVRDEGQGIAPETIPRVFRQFWRSKRRSGTGLGLFIVKGLVEAHGGTITVGRAPSGGAEFRFTMPAGTPEFV</sequence>
<dbReference type="InterPro" id="IPR005467">
    <property type="entry name" value="His_kinase_dom"/>
</dbReference>
<dbReference type="InterPro" id="IPR050736">
    <property type="entry name" value="Sensor_HK_Regulatory"/>
</dbReference>
<dbReference type="InterPro" id="IPR003594">
    <property type="entry name" value="HATPase_dom"/>
</dbReference>
<dbReference type="CDD" id="cd00130">
    <property type="entry name" value="PAS"/>
    <property type="match status" value="1"/>
</dbReference>
<dbReference type="Gene3D" id="1.10.287.130">
    <property type="match status" value="1"/>
</dbReference>
<dbReference type="InterPro" id="IPR004358">
    <property type="entry name" value="Sig_transdc_His_kin-like_C"/>
</dbReference>
<protein>
    <recommendedName>
        <fullName evidence="3">histidine kinase</fullName>
        <ecNumber evidence="3">2.7.13.3</ecNumber>
    </recommendedName>
</protein>
<dbReference type="EMBL" id="JAUZMY010000029">
    <property type="protein sequence ID" value="MEE2040427.1"/>
    <property type="molecule type" value="Genomic_DNA"/>
</dbReference>
<dbReference type="Gene3D" id="3.30.565.10">
    <property type="entry name" value="Histidine kinase-like ATPase, C-terminal domain"/>
    <property type="match status" value="1"/>
</dbReference>
<name>A0ABU7KDZ1_9ACTN</name>